<dbReference type="Pfam" id="PF00005">
    <property type="entry name" value="ABC_tran"/>
    <property type="match status" value="1"/>
</dbReference>
<dbReference type="GeneID" id="95773673"/>
<sequence>MTSDILLETRGVTQRFGGLVANSDVSISIKRGEILGLIGPNGAGKSTLFAAISGARVPTSGSILFEGVDITQMPAAERCRLGIARTFQVPRSFDSMSVAENVMIGAFVRHANSTRARAAALEVLDYVGLDGRADATAGQLTPPEKRRLEVARAIATEPKLLLLDEVLTGLTPSEARLGMDLVRKVRARGITVVMVEHVMEIVMQLVDRAIVLNLGKLLAEGSPAEIVRNEDVITAYLGDRHRAA</sequence>
<evidence type="ECO:0000259" key="4">
    <source>
        <dbReference type="PROSITE" id="PS50893"/>
    </source>
</evidence>
<dbReference type="InterPro" id="IPR003439">
    <property type="entry name" value="ABC_transporter-like_ATP-bd"/>
</dbReference>
<dbReference type="SUPFAM" id="SSF52540">
    <property type="entry name" value="P-loop containing nucleoside triphosphate hydrolases"/>
    <property type="match status" value="1"/>
</dbReference>
<dbReference type="PANTHER" id="PTHR45772:SF7">
    <property type="entry name" value="AMINO ACID ABC TRANSPORTER ATP-BINDING PROTEIN"/>
    <property type="match status" value="1"/>
</dbReference>
<dbReference type="GO" id="GO:0005886">
    <property type="term" value="C:plasma membrane"/>
    <property type="evidence" value="ECO:0007669"/>
    <property type="project" value="TreeGrafter"/>
</dbReference>
<dbReference type="EMBL" id="VAUP01000022">
    <property type="protein sequence ID" value="TLX42877.1"/>
    <property type="molecule type" value="Genomic_DNA"/>
</dbReference>
<keyword evidence="1" id="KW-0813">Transport</keyword>
<evidence type="ECO:0000256" key="2">
    <source>
        <dbReference type="ARBA" id="ARBA00022741"/>
    </source>
</evidence>
<organism evidence="5 6">
    <name type="scientific">Xanthobacter autotrophicus</name>
    <dbReference type="NCBI Taxonomy" id="280"/>
    <lineage>
        <taxon>Bacteria</taxon>
        <taxon>Pseudomonadati</taxon>
        <taxon>Pseudomonadota</taxon>
        <taxon>Alphaproteobacteria</taxon>
        <taxon>Hyphomicrobiales</taxon>
        <taxon>Xanthobacteraceae</taxon>
        <taxon>Xanthobacter</taxon>
    </lineage>
</organism>
<dbReference type="GO" id="GO:0016887">
    <property type="term" value="F:ATP hydrolysis activity"/>
    <property type="evidence" value="ECO:0007669"/>
    <property type="project" value="InterPro"/>
</dbReference>
<dbReference type="GO" id="GO:0015192">
    <property type="term" value="F:L-phenylalanine transmembrane transporter activity"/>
    <property type="evidence" value="ECO:0007669"/>
    <property type="project" value="TreeGrafter"/>
</dbReference>
<gene>
    <name evidence="5" type="ORF">FBQ73_09440</name>
</gene>
<dbReference type="Pfam" id="PF12399">
    <property type="entry name" value="BCA_ABC_TP_C"/>
    <property type="match status" value="1"/>
</dbReference>
<dbReference type="PANTHER" id="PTHR45772">
    <property type="entry name" value="CONSERVED COMPONENT OF ABC TRANSPORTER FOR NATURAL AMINO ACIDS-RELATED"/>
    <property type="match status" value="1"/>
</dbReference>
<dbReference type="PROSITE" id="PS50893">
    <property type="entry name" value="ABC_TRANSPORTER_2"/>
    <property type="match status" value="1"/>
</dbReference>
<evidence type="ECO:0000256" key="3">
    <source>
        <dbReference type="ARBA" id="ARBA00022840"/>
    </source>
</evidence>
<dbReference type="GO" id="GO:1903805">
    <property type="term" value="P:L-valine import across plasma membrane"/>
    <property type="evidence" value="ECO:0007669"/>
    <property type="project" value="TreeGrafter"/>
</dbReference>
<evidence type="ECO:0000256" key="1">
    <source>
        <dbReference type="ARBA" id="ARBA00022448"/>
    </source>
</evidence>
<dbReference type="RefSeq" id="WP_138399237.1">
    <property type="nucleotide sequence ID" value="NZ_JBAFVI010000002.1"/>
</dbReference>
<evidence type="ECO:0000313" key="5">
    <source>
        <dbReference type="EMBL" id="TLX42877.1"/>
    </source>
</evidence>
<name>A0A6C1KH01_XANAU</name>
<dbReference type="OrthoDB" id="9779872at2"/>
<protein>
    <submittedName>
        <fullName evidence="5">ABC transporter ATP-binding protein</fullName>
    </submittedName>
</protein>
<feature type="domain" description="ABC transporter" evidence="4">
    <location>
        <begin position="7"/>
        <end position="239"/>
    </location>
</feature>
<dbReference type="InterPro" id="IPR032823">
    <property type="entry name" value="BCA_ABC_TP_C"/>
</dbReference>
<keyword evidence="3 5" id="KW-0067">ATP-binding</keyword>
<dbReference type="GO" id="GO:0015808">
    <property type="term" value="P:L-alanine transport"/>
    <property type="evidence" value="ECO:0007669"/>
    <property type="project" value="TreeGrafter"/>
</dbReference>
<accession>A0A6C1KH01</accession>
<dbReference type="Proteomes" id="UP000305131">
    <property type="component" value="Unassembled WGS sequence"/>
</dbReference>
<dbReference type="GO" id="GO:0015188">
    <property type="term" value="F:L-isoleucine transmembrane transporter activity"/>
    <property type="evidence" value="ECO:0007669"/>
    <property type="project" value="TreeGrafter"/>
</dbReference>
<dbReference type="SMART" id="SM00382">
    <property type="entry name" value="AAA"/>
    <property type="match status" value="1"/>
</dbReference>
<reference evidence="5 6" key="1">
    <citation type="submission" date="2019-05" db="EMBL/GenBank/DDBJ databases">
        <authorList>
            <person name="Zhou X."/>
        </authorList>
    </citation>
    <scope>NUCLEOTIDE SEQUENCE [LARGE SCALE GENOMIC DNA]</scope>
    <source>
        <strain evidence="5 6">DSM 432</strain>
    </source>
</reference>
<dbReference type="AlphaFoldDB" id="A0A6C1KH01"/>
<dbReference type="GO" id="GO:0042941">
    <property type="term" value="P:D-alanine transmembrane transport"/>
    <property type="evidence" value="ECO:0007669"/>
    <property type="project" value="TreeGrafter"/>
</dbReference>
<proteinExistence type="predicted"/>
<comment type="caution">
    <text evidence="5">The sequence shown here is derived from an EMBL/GenBank/DDBJ whole genome shotgun (WGS) entry which is preliminary data.</text>
</comment>
<dbReference type="GO" id="GO:0005524">
    <property type="term" value="F:ATP binding"/>
    <property type="evidence" value="ECO:0007669"/>
    <property type="project" value="UniProtKB-KW"/>
</dbReference>
<dbReference type="InterPro" id="IPR051120">
    <property type="entry name" value="ABC_AA/LPS_Transport"/>
</dbReference>
<evidence type="ECO:0000313" key="6">
    <source>
        <dbReference type="Proteomes" id="UP000305131"/>
    </source>
</evidence>
<dbReference type="CDD" id="cd03219">
    <property type="entry name" value="ABC_Mj1267_LivG_branched"/>
    <property type="match status" value="1"/>
</dbReference>
<dbReference type="GO" id="GO:0005304">
    <property type="term" value="F:L-valine transmembrane transporter activity"/>
    <property type="evidence" value="ECO:0007669"/>
    <property type="project" value="TreeGrafter"/>
</dbReference>
<dbReference type="Gene3D" id="3.40.50.300">
    <property type="entry name" value="P-loop containing nucleotide triphosphate hydrolases"/>
    <property type="match status" value="1"/>
</dbReference>
<dbReference type="GO" id="GO:1903806">
    <property type="term" value="P:L-isoleucine import across plasma membrane"/>
    <property type="evidence" value="ECO:0007669"/>
    <property type="project" value="TreeGrafter"/>
</dbReference>
<keyword evidence="2" id="KW-0547">Nucleotide-binding</keyword>
<dbReference type="InterPro" id="IPR027417">
    <property type="entry name" value="P-loop_NTPase"/>
</dbReference>
<dbReference type="InterPro" id="IPR003593">
    <property type="entry name" value="AAA+_ATPase"/>
</dbReference>